<reference evidence="1 2" key="1">
    <citation type="submission" date="2024-09" db="EMBL/GenBank/DDBJ databases">
        <authorList>
            <person name="Sun Q."/>
            <person name="Mori K."/>
        </authorList>
    </citation>
    <scope>NUCLEOTIDE SEQUENCE [LARGE SCALE GENOMIC DNA]</scope>
    <source>
        <strain evidence="1 2">NCAIM B.02529</strain>
    </source>
</reference>
<dbReference type="EMBL" id="JBHLTP010000003">
    <property type="protein sequence ID" value="MFC0522611.1"/>
    <property type="molecule type" value="Genomic_DNA"/>
</dbReference>
<evidence type="ECO:0000313" key="1">
    <source>
        <dbReference type="EMBL" id="MFC0522611.1"/>
    </source>
</evidence>
<comment type="caution">
    <text evidence="1">The sequence shown here is derived from an EMBL/GenBank/DDBJ whole genome shotgun (WGS) entry which is preliminary data.</text>
</comment>
<gene>
    <name evidence="1" type="ORF">ACFFGV_03290</name>
</gene>
<proteinExistence type="predicted"/>
<organism evidence="1 2">
    <name type="scientific">Pontibacillus salicampi</name>
    <dbReference type="NCBI Taxonomy" id="1449801"/>
    <lineage>
        <taxon>Bacteria</taxon>
        <taxon>Bacillati</taxon>
        <taxon>Bacillota</taxon>
        <taxon>Bacilli</taxon>
        <taxon>Bacillales</taxon>
        <taxon>Bacillaceae</taxon>
        <taxon>Pontibacillus</taxon>
    </lineage>
</organism>
<evidence type="ECO:0008006" key="3">
    <source>
        <dbReference type="Google" id="ProtNLM"/>
    </source>
</evidence>
<protein>
    <recommendedName>
        <fullName evidence="3">DUF4309 domain-containing protein</fullName>
    </recommendedName>
</protein>
<keyword evidence="2" id="KW-1185">Reference proteome</keyword>
<accession>A0ABV6LJP6</accession>
<sequence>MKKAYMYVGIGIALCIILLVVSKQYWLPLDETVVKYFPLDDTKQLEQSSTSLTLLSESDKDEYDIQWKTNSTLAEPIYLRQDISLLYANGHLRGILSKWKESGQNVALELNVHGEDSGHYQAVTYHHGEVHYPDDKIKSIQDMSQAELYVVDSPMTPLESFQKPENNTQSEWKKTLDHATNQQLLYEWNQLINHFQIPKNDYESIPLTSLPDYISKPFPQLNQQQTQQVIGQLWEGLYKNYVLDFAVESQKSSDQTFKSYIPLILADKGGTHLLVIYENSKGKKIKLTQRYPDSPKD</sequence>
<evidence type="ECO:0000313" key="2">
    <source>
        <dbReference type="Proteomes" id="UP001589836"/>
    </source>
</evidence>
<dbReference type="Proteomes" id="UP001589836">
    <property type="component" value="Unassembled WGS sequence"/>
</dbReference>
<name>A0ABV6LJP6_9BACI</name>
<dbReference type="RefSeq" id="WP_377345133.1">
    <property type="nucleotide sequence ID" value="NZ_JBHLTP010000003.1"/>
</dbReference>